<protein>
    <submittedName>
        <fullName evidence="1">Uncharacterized protein</fullName>
    </submittedName>
</protein>
<evidence type="ECO:0000313" key="1">
    <source>
        <dbReference type="EMBL" id="KAI3742328.1"/>
    </source>
</evidence>
<organism evidence="1 2">
    <name type="scientific">Smallanthus sonchifolius</name>
    <dbReference type="NCBI Taxonomy" id="185202"/>
    <lineage>
        <taxon>Eukaryota</taxon>
        <taxon>Viridiplantae</taxon>
        <taxon>Streptophyta</taxon>
        <taxon>Embryophyta</taxon>
        <taxon>Tracheophyta</taxon>
        <taxon>Spermatophyta</taxon>
        <taxon>Magnoliopsida</taxon>
        <taxon>eudicotyledons</taxon>
        <taxon>Gunneridae</taxon>
        <taxon>Pentapetalae</taxon>
        <taxon>asterids</taxon>
        <taxon>campanulids</taxon>
        <taxon>Asterales</taxon>
        <taxon>Asteraceae</taxon>
        <taxon>Asteroideae</taxon>
        <taxon>Heliantheae alliance</taxon>
        <taxon>Millerieae</taxon>
        <taxon>Smallanthus</taxon>
    </lineage>
</organism>
<sequence length="563" mass="60842">MNEATKAPKISFYDYIVVGGGAAGIPLATTLSENYSVLLLERGGSPYDNPDVTHASNFGNYFFDSSPTSPAELFMSEDGVGNARPRVLGGGTSINAGLYTRDCDKFHKEAKLTDEKLVNASYEFVENVMVFEPDVGEWQSAWKDALVDAGLTPDNGFTYDYLPGTKVAGITFDKQGQRHTAADLMKYANPLGLSVYLYATVSKILFTTKGRTTPRAYAVVFEDAYGNKHRAYLKGDQNDEIILSAGPLGSPQLLMLSGIGPQDQLDALQIKVVLNQPLVGQGMADNPLNLIFVPSPIPVKQSTVQVVGTLVGSQIEPISAINVVLGSPSDYQGFSYEVNDILRPLQNGGFILLKIDDPISSGELKLRSSNPIDCPSVKFNYFSEPEDVKKCVDGMSTVLKATESKALSKFKYPNMTAQDILDLTVKLPMNLPVHANTSSSLEQFCKDTVRTVWQFHGGCQIGKVVDDDYKVIGVDALRVIDGSTLINAPANLIMLGRYMGVTIQAGRLASPQNQLDALHIKVVLNQLLVGQGMADNLLNLIFVPSLVPVKQSTVQVVGTLVGS</sequence>
<gene>
    <name evidence="1" type="ORF">L1987_60008</name>
</gene>
<accession>A0ACB9D6T5</accession>
<name>A0ACB9D6T5_9ASTR</name>
<dbReference type="EMBL" id="CM042037">
    <property type="protein sequence ID" value="KAI3742328.1"/>
    <property type="molecule type" value="Genomic_DNA"/>
</dbReference>
<keyword evidence="2" id="KW-1185">Reference proteome</keyword>
<comment type="caution">
    <text evidence="1">The sequence shown here is derived from an EMBL/GenBank/DDBJ whole genome shotgun (WGS) entry which is preliminary data.</text>
</comment>
<proteinExistence type="predicted"/>
<dbReference type="Proteomes" id="UP001056120">
    <property type="component" value="Linkage Group LG20"/>
</dbReference>
<reference evidence="1 2" key="2">
    <citation type="journal article" date="2022" name="Mol. Ecol. Resour.">
        <title>The genomes of chicory, endive, great burdock and yacon provide insights into Asteraceae paleo-polyploidization history and plant inulin production.</title>
        <authorList>
            <person name="Fan W."/>
            <person name="Wang S."/>
            <person name="Wang H."/>
            <person name="Wang A."/>
            <person name="Jiang F."/>
            <person name="Liu H."/>
            <person name="Zhao H."/>
            <person name="Xu D."/>
            <person name="Zhang Y."/>
        </authorList>
    </citation>
    <scope>NUCLEOTIDE SEQUENCE [LARGE SCALE GENOMIC DNA]</scope>
    <source>
        <strain evidence="2">cv. Yunnan</strain>
        <tissue evidence="1">Leaves</tissue>
    </source>
</reference>
<evidence type="ECO:0000313" key="2">
    <source>
        <dbReference type="Proteomes" id="UP001056120"/>
    </source>
</evidence>
<reference evidence="2" key="1">
    <citation type="journal article" date="2022" name="Mol. Ecol. Resour.">
        <title>The genomes of chicory, endive, great burdock and yacon provide insights into Asteraceae palaeo-polyploidization history and plant inulin production.</title>
        <authorList>
            <person name="Fan W."/>
            <person name="Wang S."/>
            <person name="Wang H."/>
            <person name="Wang A."/>
            <person name="Jiang F."/>
            <person name="Liu H."/>
            <person name="Zhao H."/>
            <person name="Xu D."/>
            <person name="Zhang Y."/>
        </authorList>
    </citation>
    <scope>NUCLEOTIDE SEQUENCE [LARGE SCALE GENOMIC DNA]</scope>
    <source>
        <strain evidence="2">cv. Yunnan</strain>
    </source>
</reference>